<dbReference type="SUPFAM" id="SSF53098">
    <property type="entry name" value="Ribonuclease H-like"/>
    <property type="match status" value="1"/>
</dbReference>
<evidence type="ECO:0000313" key="1">
    <source>
        <dbReference type="EMBL" id="MEJ8571271.1"/>
    </source>
</evidence>
<dbReference type="EMBL" id="JAZHOF010000003">
    <property type="protein sequence ID" value="MEJ8571271.1"/>
    <property type="molecule type" value="Genomic_DNA"/>
</dbReference>
<keyword evidence="2" id="KW-1185">Reference proteome</keyword>
<gene>
    <name evidence="1" type="ORF">V3328_07290</name>
</gene>
<dbReference type="Gene3D" id="3.30.420.10">
    <property type="entry name" value="Ribonuclease H-like superfamily/Ribonuclease H"/>
    <property type="match status" value="1"/>
</dbReference>
<proteinExistence type="predicted"/>
<dbReference type="InterPro" id="IPR012337">
    <property type="entry name" value="RNaseH-like_sf"/>
</dbReference>
<reference evidence="1 2" key="1">
    <citation type="submission" date="2024-02" db="EMBL/GenBank/DDBJ databases">
        <title>Genome analysis and characterization of Microbaculum marinisediminis sp. nov., isolated from marine sediment.</title>
        <authorList>
            <person name="Du Z.-J."/>
            <person name="Ye Y.-Q."/>
            <person name="Zhang Z.-R."/>
            <person name="Yuan S.-M."/>
            <person name="Zhang X.-Y."/>
        </authorList>
    </citation>
    <scope>NUCLEOTIDE SEQUENCE [LARGE SCALE GENOMIC DNA]</scope>
    <source>
        <strain evidence="1 2">SDUM1044001</strain>
    </source>
</reference>
<dbReference type="RefSeq" id="WP_340328974.1">
    <property type="nucleotide sequence ID" value="NZ_JAZHOF010000003.1"/>
</dbReference>
<dbReference type="InterPro" id="IPR036397">
    <property type="entry name" value="RNaseH_sf"/>
</dbReference>
<organism evidence="1 2">
    <name type="scientific">Microbaculum marinum</name>
    <dbReference type="NCBI Taxonomy" id="1764581"/>
    <lineage>
        <taxon>Bacteria</taxon>
        <taxon>Pseudomonadati</taxon>
        <taxon>Pseudomonadota</taxon>
        <taxon>Alphaproteobacteria</taxon>
        <taxon>Hyphomicrobiales</taxon>
        <taxon>Tepidamorphaceae</taxon>
        <taxon>Microbaculum</taxon>
    </lineage>
</organism>
<evidence type="ECO:0000313" key="2">
    <source>
        <dbReference type="Proteomes" id="UP001378188"/>
    </source>
</evidence>
<sequence>MSLLGLDLATRAGWTLFTHDGTQDPPEIECGSWSFDGRDADEKADKLSRHLTEFLRDCRRRGRSVKASAIERPMETVPTKTIIDKFGRKRSVLDGNPATLVMQNRMYAAARAILLAFNAHPVSVASATWRKTVLGVGRAPRGEDSRWFKREMQKRAASLALRYGFDVPNHDAADSLGVAIWLAAQTGRLPVGILTGRGPSLFSQAAAE</sequence>
<dbReference type="Proteomes" id="UP001378188">
    <property type="component" value="Unassembled WGS sequence"/>
</dbReference>
<dbReference type="GO" id="GO:0003676">
    <property type="term" value="F:nucleic acid binding"/>
    <property type="evidence" value="ECO:0007669"/>
    <property type="project" value="InterPro"/>
</dbReference>
<protein>
    <submittedName>
        <fullName evidence="1">Uncharacterized protein</fullName>
    </submittedName>
</protein>
<comment type="caution">
    <text evidence="1">The sequence shown here is derived from an EMBL/GenBank/DDBJ whole genome shotgun (WGS) entry which is preliminary data.</text>
</comment>
<dbReference type="AlphaFoldDB" id="A0AAW9RUN4"/>
<accession>A0AAW9RUN4</accession>
<name>A0AAW9RUN4_9HYPH</name>